<feature type="transmembrane region" description="Helical" evidence="1">
    <location>
        <begin position="135"/>
        <end position="155"/>
    </location>
</feature>
<feature type="transmembrane region" description="Helical" evidence="1">
    <location>
        <begin position="253"/>
        <end position="275"/>
    </location>
</feature>
<dbReference type="GO" id="GO:0016020">
    <property type="term" value="C:membrane"/>
    <property type="evidence" value="ECO:0007669"/>
    <property type="project" value="InterPro"/>
</dbReference>
<feature type="transmembrane region" description="Helical" evidence="1">
    <location>
        <begin position="223"/>
        <end position="241"/>
    </location>
</feature>
<feature type="transmembrane region" description="Helical" evidence="1">
    <location>
        <begin position="175"/>
        <end position="191"/>
    </location>
</feature>
<gene>
    <name evidence="2" type="ORF">N784_12350</name>
</gene>
<organism evidence="2 3">
    <name type="scientific">Pontibacillus litoralis JSM 072002</name>
    <dbReference type="NCBI Taxonomy" id="1385512"/>
    <lineage>
        <taxon>Bacteria</taxon>
        <taxon>Bacillati</taxon>
        <taxon>Bacillota</taxon>
        <taxon>Bacilli</taxon>
        <taxon>Bacillales</taxon>
        <taxon>Bacillaceae</taxon>
        <taxon>Pontibacillus</taxon>
    </lineage>
</organism>
<accession>A0A0A5G756</accession>
<feature type="transmembrane region" description="Helical" evidence="1">
    <location>
        <begin position="12"/>
        <end position="33"/>
    </location>
</feature>
<feature type="transmembrane region" description="Helical" evidence="1">
    <location>
        <begin position="75"/>
        <end position="94"/>
    </location>
</feature>
<feature type="transmembrane region" description="Helical" evidence="1">
    <location>
        <begin position="198"/>
        <end position="217"/>
    </location>
</feature>
<name>A0A0A5G756_9BACI</name>
<evidence type="ECO:0000313" key="3">
    <source>
        <dbReference type="Proteomes" id="UP000030401"/>
    </source>
</evidence>
<feature type="transmembrane region" description="Helical" evidence="1">
    <location>
        <begin position="45"/>
        <end position="63"/>
    </location>
</feature>
<dbReference type="STRING" id="1385512.N784_12350"/>
<feature type="transmembrane region" description="Helical" evidence="1">
    <location>
        <begin position="314"/>
        <end position="332"/>
    </location>
</feature>
<dbReference type="NCBIfam" id="TIGR03082">
    <property type="entry name" value="Gneg_AbrB_dup"/>
    <property type="match status" value="2"/>
</dbReference>
<keyword evidence="1" id="KW-0812">Transmembrane</keyword>
<keyword evidence="3" id="KW-1185">Reference proteome</keyword>
<dbReference type="eggNOG" id="COG3180">
    <property type="taxonomic scope" value="Bacteria"/>
</dbReference>
<dbReference type="EMBL" id="AVPG01000004">
    <property type="protein sequence ID" value="KGX87894.1"/>
    <property type="molecule type" value="Genomic_DNA"/>
</dbReference>
<keyword evidence="1" id="KW-1133">Transmembrane helix</keyword>
<comment type="caution">
    <text evidence="2">The sequence shown here is derived from an EMBL/GenBank/DDBJ whole genome shotgun (WGS) entry which is preliminary data.</text>
</comment>
<evidence type="ECO:0000256" key="1">
    <source>
        <dbReference type="SAM" id="Phobius"/>
    </source>
</evidence>
<dbReference type="PIRSF" id="PIRSF038991">
    <property type="entry name" value="Protein_AbrB"/>
    <property type="match status" value="1"/>
</dbReference>
<dbReference type="AlphaFoldDB" id="A0A0A5G756"/>
<dbReference type="InterPro" id="IPR017516">
    <property type="entry name" value="AbrB_dup"/>
</dbReference>
<dbReference type="InterPro" id="IPR007820">
    <property type="entry name" value="AbrB_fam"/>
</dbReference>
<reference evidence="2 3" key="1">
    <citation type="submission" date="2013-08" db="EMBL/GenBank/DDBJ databases">
        <authorList>
            <person name="Huang J."/>
            <person name="Wang G."/>
        </authorList>
    </citation>
    <scope>NUCLEOTIDE SEQUENCE [LARGE SCALE GENOMIC DNA]</scope>
    <source>
        <strain evidence="2 3">JSM 072002</strain>
    </source>
</reference>
<dbReference type="PANTHER" id="PTHR38457:SF1">
    <property type="entry name" value="REGULATOR ABRB-RELATED"/>
    <property type="match status" value="1"/>
</dbReference>
<protein>
    <submittedName>
        <fullName evidence="2">Membrane protein</fullName>
    </submittedName>
</protein>
<dbReference type="PANTHER" id="PTHR38457">
    <property type="entry name" value="REGULATOR ABRB-RELATED"/>
    <property type="match status" value="1"/>
</dbReference>
<dbReference type="Pfam" id="PF05145">
    <property type="entry name" value="AbrB"/>
    <property type="match status" value="1"/>
</dbReference>
<keyword evidence="1" id="KW-0472">Membrane</keyword>
<dbReference type="GO" id="GO:0010468">
    <property type="term" value="P:regulation of gene expression"/>
    <property type="evidence" value="ECO:0007669"/>
    <property type="project" value="InterPro"/>
</dbReference>
<proteinExistence type="predicted"/>
<evidence type="ECO:0000313" key="2">
    <source>
        <dbReference type="EMBL" id="KGX87894.1"/>
    </source>
</evidence>
<sequence>MTYGIGTVGGMLFATLNLPLPWILGAVTALLLYKTLAHASTRSSTRLKNISFALLGIQIGSYFTEDTFANMSSYVLPYIALTILLIAISLWNGYIIGKRMGLTPDVSLIGSIPGGLSAATALSDSLQSNTAMVSILHTIRLITLLFVVPFIATHWLNGASVDQVYQSSMEQGEDWTIICLLIAYALAQLLRERIPASYVMIPMLFVAVLKTAGVPVFTIPTSITIVAQVILGVYLGHTIMWKDILTSMKVCAVYFVLTMWLLFVAFLLSYVFHIVTDVDIPTSFLSIVPGGLVEMALVAQSVGADPTMVGSLQMIRLLLVVTLVPFLLKMLLNRARKIH</sequence>
<dbReference type="Proteomes" id="UP000030401">
    <property type="component" value="Unassembled WGS sequence"/>
</dbReference>